<dbReference type="Pfam" id="PF02450">
    <property type="entry name" value="LCAT"/>
    <property type="match status" value="1"/>
</dbReference>
<proteinExistence type="predicted"/>
<dbReference type="InterPro" id="IPR003386">
    <property type="entry name" value="LACT/PDAT_acylTrfase"/>
</dbReference>
<evidence type="ECO:0000313" key="3">
    <source>
        <dbReference type="EMBL" id="KAK9805752.1"/>
    </source>
</evidence>
<dbReference type="Proteomes" id="UP001465755">
    <property type="component" value="Unassembled WGS sequence"/>
</dbReference>
<dbReference type="EMBL" id="JALJOQ010000042">
    <property type="protein sequence ID" value="KAK9805752.1"/>
    <property type="molecule type" value="Genomic_DNA"/>
</dbReference>
<evidence type="ECO:0000313" key="4">
    <source>
        <dbReference type="Proteomes" id="UP001465755"/>
    </source>
</evidence>
<sequence length="720" mass="80532">MFRRLRTTSDRDTSESGTESGSVTPKGTAVSQGLEESQRQSSLGIQGEQPSSSNAPNTSQAPRRDGTSVDAGVQTLLSGDYVPAKRKRKRRRNACGCCFNKWTASFVAMAAIIYASRQPLTRMQDRVVDTISPIVPEWATNVVPEWASNSTELQRKLGIDIQMPSLFSEDDGSKRRPGRVLYEEGLRPKHPVIVVPGFVTSGLVLWEGKPCALRFFRERIWGSMTMTHSFVRNTLCWLEHMALDEKTGADPPGVKLRAAEGLEAVDYFMPGYHVWAKLIEALADVGYDSNMLVGETYDWRLAVPVLQQRDGYFTRLKNRIEVMHELHGEKVMVISHSWGDNVFRNFMVWASTFDREWVEQHVAVYSQIAGPTLGVPKSISSFLSGETRDTAELGFVAALLSDSMMPRNKRVSLFRTWGAGIGMLPSGGPGFWGNTTWAPDDTPEMRQQGTSYGPMLTEFKVSKEDALQAERHHSSLSEFIMHYLDKRATPADKDRVTHRHDIDSAMKILLADGDANFKEHVRNWAAVHVDSRSCKCDGHPEEYYFSPLNCPLPHAPSLHMFCMYGVGLPTERSYQYLNFQHPKTLVGTSEGRRERQAEVLWKINSESNEVNGTLDHGIRLSDGDGTVPLLSLGALCRKHWRHDKLNPSGIRLVSREYVHEVTTQFGFRGSGKSADHVDILSHDGVLSDIIRQATGHAADVHDEIHSDLDDIVAQISLHAD</sequence>
<feature type="transmembrane region" description="Helical" evidence="2">
    <location>
        <begin position="94"/>
        <end position="115"/>
    </location>
</feature>
<organism evidence="3 4">
    <name type="scientific">Symbiochloris irregularis</name>
    <dbReference type="NCBI Taxonomy" id="706552"/>
    <lineage>
        <taxon>Eukaryota</taxon>
        <taxon>Viridiplantae</taxon>
        <taxon>Chlorophyta</taxon>
        <taxon>core chlorophytes</taxon>
        <taxon>Trebouxiophyceae</taxon>
        <taxon>Trebouxiales</taxon>
        <taxon>Trebouxiaceae</taxon>
        <taxon>Symbiochloris</taxon>
    </lineage>
</organism>
<protein>
    <recommendedName>
        <fullName evidence="5">Phospholipid:diacylglycerol acyltransferase</fullName>
    </recommendedName>
</protein>
<keyword evidence="2" id="KW-0472">Membrane</keyword>
<accession>A0AAW1PCE8</accession>
<dbReference type="PANTHER" id="PTHR11440">
    <property type="entry name" value="LECITHIN-CHOLESTEROL ACYLTRANSFERASE-RELATED"/>
    <property type="match status" value="1"/>
</dbReference>
<keyword evidence="2" id="KW-1133">Transmembrane helix</keyword>
<gene>
    <name evidence="3" type="ORF">WJX73_005728</name>
</gene>
<keyword evidence="2" id="KW-0812">Transmembrane</keyword>
<dbReference type="GO" id="GO:0008374">
    <property type="term" value="F:O-acyltransferase activity"/>
    <property type="evidence" value="ECO:0007669"/>
    <property type="project" value="InterPro"/>
</dbReference>
<evidence type="ECO:0000256" key="1">
    <source>
        <dbReference type="SAM" id="MobiDB-lite"/>
    </source>
</evidence>
<dbReference type="Gene3D" id="3.40.50.1820">
    <property type="entry name" value="alpha/beta hydrolase"/>
    <property type="match status" value="1"/>
</dbReference>
<keyword evidence="4" id="KW-1185">Reference proteome</keyword>
<reference evidence="3 4" key="1">
    <citation type="journal article" date="2024" name="Nat. Commun.">
        <title>Phylogenomics reveals the evolutionary origins of lichenization in chlorophyte algae.</title>
        <authorList>
            <person name="Puginier C."/>
            <person name="Libourel C."/>
            <person name="Otte J."/>
            <person name="Skaloud P."/>
            <person name="Haon M."/>
            <person name="Grisel S."/>
            <person name="Petersen M."/>
            <person name="Berrin J.G."/>
            <person name="Delaux P.M."/>
            <person name="Dal Grande F."/>
            <person name="Keller J."/>
        </authorList>
    </citation>
    <scope>NUCLEOTIDE SEQUENCE [LARGE SCALE GENOMIC DNA]</scope>
    <source>
        <strain evidence="3 4">SAG 2036</strain>
    </source>
</reference>
<dbReference type="SUPFAM" id="SSF53474">
    <property type="entry name" value="alpha/beta-Hydrolases"/>
    <property type="match status" value="1"/>
</dbReference>
<name>A0AAW1PCE8_9CHLO</name>
<feature type="region of interest" description="Disordered" evidence="1">
    <location>
        <begin position="1"/>
        <end position="74"/>
    </location>
</feature>
<dbReference type="InterPro" id="IPR029058">
    <property type="entry name" value="AB_hydrolase_fold"/>
</dbReference>
<dbReference type="AlphaFoldDB" id="A0AAW1PCE8"/>
<feature type="compositionally biased region" description="Polar residues" evidence="1">
    <location>
        <begin position="23"/>
        <end position="61"/>
    </location>
</feature>
<evidence type="ECO:0008006" key="5">
    <source>
        <dbReference type="Google" id="ProtNLM"/>
    </source>
</evidence>
<evidence type="ECO:0000256" key="2">
    <source>
        <dbReference type="SAM" id="Phobius"/>
    </source>
</evidence>
<comment type="caution">
    <text evidence="3">The sequence shown here is derived from an EMBL/GenBank/DDBJ whole genome shotgun (WGS) entry which is preliminary data.</text>
</comment>
<dbReference type="GO" id="GO:0006629">
    <property type="term" value="P:lipid metabolic process"/>
    <property type="evidence" value="ECO:0007669"/>
    <property type="project" value="InterPro"/>
</dbReference>